<sequence length="422" mass="47990">MKMVAVKGELLDLRNSVLAQGEYREQFLSQPEAQQLEVKVTGCVLIGSGEQLQPLTSDYLCRNYRNNLLADATTKSYAYRIGYLLDDLKTQVEFESSDRDEALLSVTISRLESYLAGLNAAGLAPKTIQGRDAAHHHLFTTYLCKQFDQSPALREDNPYETGLIWNGKAHTLGIVQPCSMDELEQLILHAESERERCLIQAVYDTGIRESEVPRVTLQDVRNALEFQKLQFITTGLPHARPLKAAYCPLNIQGSKGRKNKIKPRTTLASRTTLERIEDYHKTPLYRRFAKRYPTPEETPAFFNAHGEPYKTKSIEKLFDRVTKRAMKAGKIRRLISPHKLRHGGAYAILQSPDLGKDHVDRLVTLMRSYGHSRETTSEGYTLIPQDLYQKFADPNSVEKTKASEMELLRESTTKRIRSGDKK</sequence>
<dbReference type="PANTHER" id="PTHR30349:SF41">
    <property type="entry name" value="INTEGRASE_RECOMBINASE PROTEIN MJ0367-RELATED"/>
    <property type="match status" value="1"/>
</dbReference>
<dbReference type="SUPFAM" id="SSF56349">
    <property type="entry name" value="DNA breaking-rejoining enzymes"/>
    <property type="match status" value="1"/>
</dbReference>
<evidence type="ECO:0000256" key="4">
    <source>
        <dbReference type="ARBA" id="ARBA00023172"/>
    </source>
</evidence>
<dbReference type="CDD" id="cd00397">
    <property type="entry name" value="DNA_BRE_C"/>
    <property type="match status" value="1"/>
</dbReference>
<evidence type="ECO:0000313" key="7">
    <source>
        <dbReference type="EMBL" id="VVN81642.1"/>
    </source>
</evidence>
<dbReference type="GO" id="GO:0006310">
    <property type="term" value="P:DNA recombination"/>
    <property type="evidence" value="ECO:0007669"/>
    <property type="project" value="UniProtKB-KW"/>
</dbReference>
<feature type="region of interest" description="Disordered" evidence="5">
    <location>
        <begin position="399"/>
        <end position="422"/>
    </location>
</feature>
<dbReference type="Gene3D" id="1.10.443.10">
    <property type="entry name" value="Intergrase catalytic core"/>
    <property type="match status" value="1"/>
</dbReference>
<dbReference type="InterPro" id="IPR050090">
    <property type="entry name" value="Tyrosine_recombinase_XerCD"/>
</dbReference>
<evidence type="ECO:0000256" key="3">
    <source>
        <dbReference type="ARBA" id="ARBA00023125"/>
    </source>
</evidence>
<dbReference type="RefSeq" id="WP_150763606.1">
    <property type="nucleotide sequence ID" value="NZ_CABVHW010000002.1"/>
</dbReference>
<dbReference type="PROSITE" id="PS51898">
    <property type="entry name" value="TYR_RECOMBINASE"/>
    <property type="match status" value="1"/>
</dbReference>
<reference evidence="7 8" key="1">
    <citation type="submission" date="2019-09" db="EMBL/GenBank/DDBJ databases">
        <authorList>
            <person name="Chandra G."/>
            <person name="Truman W A."/>
        </authorList>
    </citation>
    <scope>NUCLEOTIDE SEQUENCE [LARGE SCALE GENOMIC DNA]</scope>
    <source>
        <strain evidence="7">PS710</strain>
    </source>
</reference>
<keyword evidence="2" id="KW-0229">DNA integration</keyword>
<keyword evidence="3" id="KW-0238">DNA-binding</keyword>
<evidence type="ECO:0000313" key="8">
    <source>
        <dbReference type="Proteomes" id="UP000381093"/>
    </source>
</evidence>
<dbReference type="GO" id="GO:0003677">
    <property type="term" value="F:DNA binding"/>
    <property type="evidence" value="ECO:0007669"/>
    <property type="project" value="UniProtKB-KW"/>
</dbReference>
<organism evidence="7 8">
    <name type="scientific">Pseudomonas fluorescens</name>
    <dbReference type="NCBI Taxonomy" id="294"/>
    <lineage>
        <taxon>Bacteria</taxon>
        <taxon>Pseudomonadati</taxon>
        <taxon>Pseudomonadota</taxon>
        <taxon>Gammaproteobacteria</taxon>
        <taxon>Pseudomonadales</taxon>
        <taxon>Pseudomonadaceae</taxon>
        <taxon>Pseudomonas</taxon>
    </lineage>
</organism>
<gene>
    <name evidence="7" type="primary">xerC_1</name>
    <name evidence="7" type="ORF">PS710_01167</name>
</gene>
<name>A0A5E7APX9_PSEFL</name>
<proteinExistence type="inferred from homology"/>
<dbReference type="EMBL" id="CABVHW010000002">
    <property type="protein sequence ID" value="VVN81642.1"/>
    <property type="molecule type" value="Genomic_DNA"/>
</dbReference>
<dbReference type="GO" id="GO:0015074">
    <property type="term" value="P:DNA integration"/>
    <property type="evidence" value="ECO:0007669"/>
    <property type="project" value="UniProtKB-KW"/>
</dbReference>
<evidence type="ECO:0000256" key="2">
    <source>
        <dbReference type="ARBA" id="ARBA00022908"/>
    </source>
</evidence>
<dbReference type="Proteomes" id="UP000381093">
    <property type="component" value="Unassembled WGS sequence"/>
</dbReference>
<dbReference type="Pfam" id="PF00589">
    <property type="entry name" value="Phage_integrase"/>
    <property type="match status" value="1"/>
</dbReference>
<keyword evidence="4" id="KW-0233">DNA recombination</keyword>
<evidence type="ECO:0000259" key="6">
    <source>
        <dbReference type="PROSITE" id="PS51898"/>
    </source>
</evidence>
<protein>
    <submittedName>
        <fullName evidence="7">Tyrosine recombinase XerC</fullName>
    </submittedName>
</protein>
<dbReference type="AlphaFoldDB" id="A0A5E7APX9"/>
<comment type="similarity">
    <text evidence="1">Belongs to the 'phage' integrase family.</text>
</comment>
<dbReference type="InterPro" id="IPR013762">
    <property type="entry name" value="Integrase-like_cat_sf"/>
</dbReference>
<dbReference type="InterPro" id="IPR002104">
    <property type="entry name" value="Integrase_catalytic"/>
</dbReference>
<accession>A0A5E7APX9</accession>
<dbReference type="InterPro" id="IPR011010">
    <property type="entry name" value="DNA_brk_join_enz"/>
</dbReference>
<dbReference type="PANTHER" id="PTHR30349">
    <property type="entry name" value="PHAGE INTEGRASE-RELATED"/>
    <property type="match status" value="1"/>
</dbReference>
<feature type="domain" description="Tyr recombinase" evidence="6">
    <location>
        <begin position="173"/>
        <end position="393"/>
    </location>
</feature>
<evidence type="ECO:0000256" key="1">
    <source>
        <dbReference type="ARBA" id="ARBA00008857"/>
    </source>
</evidence>
<evidence type="ECO:0000256" key="5">
    <source>
        <dbReference type="SAM" id="MobiDB-lite"/>
    </source>
</evidence>